<dbReference type="EMBL" id="PGCJ01001134">
    <property type="protein sequence ID" value="PLW08923.1"/>
    <property type="molecule type" value="Genomic_DNA"/>
</dbReference>
<sequence>MASSYGNFMKRMRKDTKIEKIQFNIFFSYTYGFLSYKKVWTNGLKIITLSSAALTKKASLKGNTIQMLNLL</sequence>
<name>A0A2N5S6P5_9BASI</name>
<evidence type="ECO:0000313" key="1">
    <source>
        <dbReference type="EMBL" id="PLW08923.1"/>
    </source>
</evidence>
<evidence type="ECO:0000313" key="2">
    <source>
        <dbReference type="Proteomes" id="UP000235388"/>
    </source>
</evidence>
<comment type="caution">
    <text evidence="1">The sequence shown here is derived from an EMBL/GenBank/DDBJ whole genome shotgun (WGS) entry which is preliminary data.</text>
</comment>
<keyword evidence="2" id="KW-1185">Reference proteome</keyword>
<protein>
    <submittedName>
        <fullName evidence="1">Uncharacterized protein</fullName>
    </submittedName>
</protein>
<organism evidence="1 2">
    <name type="scientific">Puccinia coronata f. sp. avenae</name>
    <dbReference type="NCBI Taxonomy" id="200324"/>
    <lineage>
        <taxon>Eukaryota</taxon>
        <taxon>Fungi</taxon>
        <taxon>Dikarya</taxon>
        <taxon>Basidiomycota</taxon>
        <taxon>Pucciniomycotina</taxon>
        <taxon>Pucciniomycetes</taxon>
        <taxon>Pucciniales</taxon>
        <taxon>Pucciniaceae</taxon>
        <taxon>Puccinia</taxon>
    </lineage>
</organism>
<proteinExistence type="predicted"/>
<accession>A0A2N5S6P5</accession>
<reference evidence="1 2" key="1">
    <citation type="submission" date="2017-11" db="EMBL/GenBank/DDBJ databases">
        <title>De novo assembly and phasing of dikaryotic genomes from two isolates of Puccinia coronata f. sp. avenae, the causal agent of oat crown rust.</title>
        <authorList>
            <person name="Miller M.E."/>
            <person name="Zhang Y."/>
            <person name="Omidvar V."/>
            <person name="Sperschneider J."/>
            <person name="Schwessinger B."/>
            <person name="Raley C."/>
            <person name="Palmer J.M."/>
            <person name="Garnica D."/>
            <person name="Upadhyaya N."/>
            <person name="Rathjen J."/>
            <person name="Taylor J.M."/>
            <person name="Park R.F."/>
            <person name="Dodds P.N."/>
            <person name="Hirsch C.D."/>
            <person name="Kianian S.F."/>
            <person name="Figueroa M."/>
        </authorList>
    </citation>
    <scope>NUCLEOTIDE SEQUENCE [LARGE SCALE GENOMIC DNA]</scope>
    <source>
        <strain evidence="1">12NC29</strain>
    </source>
</reference>
<dbReference type="AlphaFoldDB" id="A0A2N5S6P5"/>
<gene>
    <name evidence="1" type="ORF">PCANC_24886</name>
</gene>
<dbReference type="Proteomes" id="UP000235388">
    <property type="component" value="Unassembled WGS sequence"/>
</dbReference>